<proteinExistence type="predicted"/>
<organism evidence="2 3">
    <name type="scientific">Cyclostephanos tholiformis</name>
    <dbReference type="NCBI Taxonomy" id="382380"/>
    <lineage>
        <taxon>Eukaryota</taxon>
        <taxon>Sar</taxon>
        <taxon>Stramenopiles</taxon>
        <taxon>Ochrophyta</taxon>
        <taxon>Bacillariophyta</taxon>
        <taxon>Coscinodiscophyceae</taxon>
        <taxon>Thalassiosirophycidae</taxon>
        <taxon>Stephanodiscales</taxon>
        <taxon>Stephanodiscaceae</taxon>
        <taxon>Cyclostephanos</taxon>
    </lineage>
</organism>
<keyword evidence="1" id="KW-0472">Membrane</keyword>
<comment type="caution">
    <text evidence="2">The sequence shown here is derived from an EMBL/GenBank/DDBJ whole genome shotgun (WGS) entry which is preliminary data.</text>
</comment>
<feature type="transmembrane region" description="Helical" evidence="1">
    <location>
        <begin position="295"/>
        <end position="317"/>
    </location>
</feature>
<feature type="transmembrane region" description="Helical" evidence="1">
    <location>
        <begin position="132"/>
        <end position="151"/>
    </location>
</feature>
<reference evidence="2 3" key="1">
    <citation type="submission" date="2024-10" db="EMBL/GenBank/DDBJ databases">
        <title>Updated reference genomes for cyclostephanoid diatoms.</title>
        <authorList>
            <person name="Roberts W.R."/>
            <person name="Alverson A.J."/>
        </authorList>
    </citation>
    <scope>NUCLEOTIDE SEQUENCE [LARGE SCALE GENOMIC DNA]</scope>
    <source>
        <strain evidence="2 3">AJA228-03</strain>
    </source>
</reference>
<name>A0ABD3SS35_9STRA</name>
<keyword evidence="1" id="KW-1133">Transmembrane helix</keyword>
<protein>
    <submittedName>
        <fullName evidence="2">Uncharacterized protein</fullName>
    </submittedName>
</protein>
<evidence type="ECO:0000313" key="2">
    <source>
        <dbReference type="EMBL" id="KAL3827008.1"/>
    </source>
</evidence>
<feature type="transmembrane region" description="Helical" evidence="1">
    <location>
        <begin position="211"/>
        <end position="230"/>
    </location>
</feature>
<sequence>MRDRIRKKSLSVVIVIGLCSGGRGGNVVAFVTSGSRSARETNISYSQKVWLSTVGTKRARPAGMIAATKTDGPKHTDDMSSAGKPKIKFDLLPDFMQKDPLLVTKQKWMERTMLTEIINDNSSSSNRKESEMMAMSALSVVFAVGIVYALASSTPEMITVDPNNLEESKNVARDVFREVNAEKLEIATRNIFGTVVPQSAEDVISVSIGEGIAGVIGAFATWLLGMIINFKSDADFILTPMNDAMKNSGVDSTRRYADSGRMGGRGNVDSLVSEAVADGDYFLTRAVAQPLLEALGIPVFFASFASVLIATLPYEAVKISSKKRRYEVKEQLLLQMLLEEEENRRRDMNVVDKVSNDIFDFIQQLNVRPPMDDIAEDKGKNVNYMTPRQIEQKGIVPVLDYVELFADVTKWLEYDVLISNYRGVLSLPNGEMLTTGWESAIFGFMAAFSSQLYTDVLYLYSDFGNPIKREMTLNRSLEGWASIYVTKCLSAATLFGVYEAVRGPTSRLLSQLVSGGVGGCVGSKDFDLCMETYLVDNPPGASLQAEFRASVVSMMNSLDSFSWLLPLNDQETLKSFFRGVAVSVYSELIRSFNG</sequence>
<gene>
    <name evidence="2" type="ORF">ACHAXA_000072</name>
</gene>
<keyword evidence="3" id="KW-1185">Reference proteome</keyword>
<dbReference type="EMBL" id="JALLPB020000010">
    <property type="protein sequence ID" value="KAL3827008.1"/>
    <property type="molecule type" value="Genomic_DNA"/>
</dbReference>
<accession>A0ABD3SS35</accession>
<evidence type="ECO:0000313" key="3">
    <source>
        <dbReference type="Proteomes" id="UP001530377"/>
    </source>
</evidence>
<dbReference type="Proteomes" id="UP001530377">
    <property type="component" value="Unassembled WGS sequence"/>
</dbReference>
<dbReference type="AlphaFoldDB" id="A0ABD3SS35"/>
<keyword evidence="1" id="KW-0812">Transmembrane</keyword>
<evidence type="ECO:0000256" key="1">
    <source>
        <dbReference type="SAM" id="Phobius"/>
    </source>
</evidence>